<dbReference type="RefSeq" id="WP_180726770.1">
    <property type="nucleotide sequence ID" value="NZ_AP023176.1"/>
</dbReference>
<reference evidence="1 2" key="1">
    <citation type="journal article" date="2020" name="Genes (Basel)">
        <title>Genomic Comparison of Insect Gut Symbionts from Divergent Burkholderia Subclades.</title>
        <authorList>
            <person name="Takeshita K."/>
            <person name="Kikuchi Y."/>
        </authorList>
    </citation>
    <scope>NUCLEOTIDE SEQUENCE [LARGE SCALE GENOMIC DNA]</scope>
    <source>
        <strain evidence="1 2">PGU16</strain>
        <plasmid evidence="1 2">PPGU16_p1</plasmid>
    </source>
</reference>
<keyword evidence="1" id="KW-0614">Plasmid</keyword>
<protein>
    <recommendedName>
        <fullName evidence="3">Histidine utilization protein HutD</fullName>
    </recommendedName>
</protein>
<sequence>MSAIDIRAIASIPFEPWRNGAGVTRTFAAQDDAWRVSMAEIERDGPYSRFAGVSRTSLVLRGGGVALRHDASVVLLKPFEAVEYDGDQAWMASLVNGPVTALNVMSASGHYRTRVRTLVAPVIVQPDCAVVVVAPGSGCSFSEPGTMTCGTVAPGHVLVARHLSRPLRLVPDDHASDSQGSNGLPVLVTIEPAALRTND</sequence>
<dbReference type="InterPro" id="IPR010282">
    <property type="entry name" value="Uncharacterised_HutD/Ves"/>
</dbReference>
<dbReference type="InterPro" id="IPR014710">
    <property type="entry name" value="RmlC-like_jellyroll"/>
</dbReference>
<dbReference type="Gene3D" id="2.60.120.10">
    <property type="entry name" value="Jelly Rolls"/>
    <property type="match status" value="1"/>
</dbReference>
<dbReference type="EMBL" id="AP023176">
    <property type="protein sequence ID" value="BCF93313.1"/>
    <property type="molecule type" value="Genomic_DNA"/>
</dbReference>
<evidence type="ECO:0000313" key="1">
    <source>
        <dbReference type="EMBL" id="BCF93313.1"/>
    </source>
</evidence>
<geneLocation type="plasmid" evidence="1 2">
    <name>PPGU16_p1</name>
</geneLocation>
<gene>
    <name evidence="1" type="ORF">PPGU16_63800</name>
</gene>
<dbReference type="InterPro" id="IPR011051">
    <property type="entry name" value="RmlC_Cupin_sf"/>
</dbReference>
<dbReference type="PANTHER" id="PTHR37943">
    <property type="entry name" value="PROTEIN VES"/>
    <property type="match status" value="1"/>
</dbReference>
<dbReference type="PANTHER" id="PTHR37943:SF1">
    <property type="entry name" value="PROTEIN VES"/>
    <property type="match status" value="1"/>
</dbReference>
<name>A0A7I8BXK0_9BURK</name>
<dbReference type="Proteomes" id="UP000510888">
    <property type="component" value="Plasmid PPGU16_p1"/>
</dbReference>
<dbReference type="KEGG" id="plad:PPGU16_63800"/>
<proteinExistence type="predicted"/>
<dbReference type="Pfam" id="PF05962">
    <property type="entry name" value="HutD"/>
    <property type="match status" value="1"/>
</dbReference>
<dbReference type="SUPFAM" id="SSF51182">
    <property type="entry name" value="RmlC-like cupins"/>
    <property type="match status" value="1"/>
</dbReference>
<organism evidence="1 2">
    <name type="scientific">Paraburkholderia largidicola</name>
    <dbReference type="NCBI Taxonomy" id="3014751"/>
    <lineage>
        <taxon>Bacteria</taxon>
        <taxon>Pseudomonadati</taxon>
        <taxon>Pseudomonadota</taxon>
        <taxon>Betaproteobacteria</taxon>
        <taxon>Burkholderiales</taxon>
        <taxon>Burkholderiaceae</taxon>
        <taxon>Paraburkholderia</taxon>
    </lineage>
</organism>
<dbReference type="AlphaFoldDB" id="A0A7I8BXK0"/>
<keyword evidence="2" id="KW-1185">Reference proteome</keyword>
<accession>A0A7I8BXK0</accession>
<evidence type="ECO:0000313" key="2">
    <source>
        <dbReference type="Proteomes" id="UP000510888"/>
    </source>
</evidence>
<evidence type="ECO:0008006" key="3">
    <source>
        <dbReference type="Google" id="ProtNLM"/>
    </source>
</evidence>